<evidence type="ECO:0000259" key="6">
    <source>
        <dbReference type="Pfam" id="PF02782"/>
    </source>
</evidence>
<dbReference type="CDD" id="cd07769">
    <property type="entry name" value="ASKHA_NBD_FGGY_GK"/>
    <property type="match status" value="1"/>
</dbReference>
<dbReference type="Gene3D" id="3.30.420.40">
    <property type="match status" value="2"/>
</dbReference>
<dbReference type="SUPFAM" id="SSF53067">
    <property type="entry name" value="Actin-like ATPase domain"/>
    <property type="match status" value="2"/>
</dbReference>
<dbReference type="GO" id="GO:0006641">
    <property type="term" value="P:triglyceride metabolic process"/>
    <property type="evidence" value="ECO:0007669"/>
    <property type="project" value="TreeGrafter"/>
</dbReference>
<dbReference type="GO" id="GO:0006071">
    <property type="term" value="P:glycerol metabolic process"/>
    <property type="evidence" value="ECO:0007669"/>
    <property type="project" value="TreeGrafter"/>
</dbReference>
<dbReference type="Pfam" id="PF00370">
    <property type="entry name" value="FGGY_N"/>
    <property type="match status" value="1"/>
</dbReference>
<evidence type="ECO:0000256" key="2">
    <source>
        <dbReference type="ARBA" id="ARBA00022679"/>
    </source>
</evidence>
<protein>
    <submittedName>
        <fullName evidence="7">Glycerol kinase GlpK</fullName>
        <ecNumber evidence="7">2.7.1.30</ecNumber>
    </submittedName>
</protein>
<evidence type="ECO:0000313" key="8">
    <source>
        <dbReference type="Proteomes" id="UP000298484"/>
    </source>
</evidence>
<dbReference type="GO" id="GO:0004370">
    <property type="term" value="F:glycerol kinase activity"/>
    <property type="evidence" value="ECO:0007669"/>
    <property type="project" value="UniProtKB-EC"/>
</dbReference>
<accession>A0A4Y9AIK6</accession>
<dbReference type="EMBL" id="SRHY01000002">
    <property type="protein sequence ID" value="TFJ94261.1"/>
    <property type="molecule type" value="Genomic_DNA"/>
</dbReference>
<dbReference type="PANTHER" id="PTHR10196">
    <property type="entry name" value="SUGAR KINASE"/>
    <property type="match status" value="1"/>
</dbReference>
<keyword evidence="3 4" id="KW-0418">Kinase</keyword>
<dbReference type="PANTHER" id="PTHR10196:SF68">
    <property type="entry name" value="GLYCEROL KINASE 5-RELATED"/>
    <property type="match status" value="1"/>
</dbReference>
<evidence type="ECO:0000256" key="1">
    <source>
        <dbReference type="ARBA" id="ARBA00009156"/>
    </source>
</evidence>
<dbReference type="OrthoDB" id="9805576at2"/>
<evidence type="ECO:0000259" key="5">
    <source>
        <dbReference type="Pfam" id="PF00370"/>
    </source>
</evidence>
<name>A0A4Y9AIK6_9BACI</name>
<comment type="similarity">
    <text evidence="1 4">Belongs to the FGGY kinase family.</text>
</comment>
<dbReference type="InterPro" id="IPR018485">
    <property type="entry name" value="FGGY_C"/>
</dbReference>
<evidence type="ECO:0000256" key="4">
    <source>
        <dbReference type="RuleBase" id="RU003733"/>
    </source>
</evidence>
<evidence type="ECO:0000256" key="3">
    <source>
        <dbReference type="ARBA" id="ARBA00022777"/>
    </source>
</evidence>
<dbReference type="InterPro" id="IPR018484">
    <property type="entry name" value="FGGY_N"/>
</dbReference>
<dbReference type="PROSITE" id="PS00445">
    <property type="entry name" value="FGGY_KINASES_2"/>
    <property type="match status" value="1"/>
</dbReference>
<dbReference type="AlphaFoldDB" id="A0A4Y9AIK6"/>
<keyword evidence="2 4" id="KW-0808">Transferase</keyword>
<dbReference type="GO" id="GO:0046167">
    <property type="term" value="P:glycerol-3-phosphate biosynthetic process"/>
    <property type="evidence" value="ECO:0007669"/>
    <property type="project" value="TreeGrafter"/>
</dbReference>
<dbReference type="PIRSF" id="PIRSF000538">
    <property type="entry name" value="GlpK"/>
    <property type="match status" value="1"/>
</dbReference>
<dbReference type="Pfam" id="PF02782">
    <property type="entry name" value="FGGY_C"/>
    <property type="match status" value="1"/>
</dbReference>
<gene>
    <name evidence="7" type="primary">glpK</name>
    <name evidence="7" type="ORF">E4U82_03115</name>
</gene>
<comment type="caution">
    <text evidence="7">The sequence shown here is derived from an EMBL/GenBank/DDBJ whole genome shotgun (WGS) entry which is preliminary data.</text>
</comment>
<organism evidence="7 8">
    <name type="scientific">Lentibacillus salicampi</name>
    <dbReference type="NCBI Taxonomy" id="175306"/>
    <lineage>
        <taxon>Bacteria</taxon>
        <taxon>Bacillati</taxon>
        <taxon>Bacillota</taxon>
        <taxon>Bacilli</taxon>
        <taxon>Bacillales</taxon>
        <taxon>Bacillaceae</taxon>
        <taxon>Lentibacillus</taxon>
    </lineage>
</organism>
<dbReference type="NCBIfam" id="NF000756">
    <property type="entry name" value="PRK00047.1"/>
    <property type="match status" value="1"/>
</dbReference>
<dbReference type="Proteomes" id="UP000298484">
    <property type="component" value="Unassembled WGS sequence"/>
</dbReference>
<sequence>MKGRKKMRNQFILAIDAGTSGIRTILYDYHSSEIAATYSEFTQITPEPGLLEHDALEIWNVTKDLISQTLKKAGTSPENIAAIGVTGQRSTVVAWHKTTGEPVHNALVWQDLRTRKRCKELSDLIGMEVSTISAFTKFEWLLDHVPNCREDVEKGEVLIGTLDSWLVWNLTGGEAFVTDPSNAVTTMMWLPPLGEWSPEVAQIIGMPAEKLATIVPSSHVYGSTYPEAFGAEIPVAAIAGDQQAAMFGHLCREPGSGKATYGTSVMVNVNTGEEWIYSEKLNSLALWRLGGQDEFCLEGTVITGGASISLVKDLRILETVNESLALSESVPDSGGVFFIPALQGLGTPYMDPEARGALFGLTRSTTRAHITRAVLEGIAFRTRQVVETLREVAPFPALETLRVDGGMAANDAFLQMQADILDINIERPNTNQVTSLGIAYLAGLAVGFWASEEEIKQSKVRGKIFTPGDNAADMQERYKHWEKSVDTVRALTATEYKRS</sequence>
<dbReference type="InterPro" id="IPR000577">
    <property type="entry name" value="Carb_kinase_FGGY"/>
</dbReference>
<keyword evidence="8" id="KW-1185">Reference proteome</keyword>
<feature type="domain" description="Carbohydrate kinase FGGY C-terminal" evidence="6">
    <location>
        <begin position="258"/>
        <end position="445"/>
    </location>
</feature>
<reference evidence="7 8" key="1">
    <citation type="submission" date="2019-03" db="EMBL/GenBank/DDBJ databases">
        <title>Genome sequence of Lentibacillus salicampi ATCC BAA-719.</title>
        <authorList>
            <person name="Maclea K.S."/>
            <person name="Simoes Junior M."/>
        </authorList>
    </citation>
    <scope>NUCLEOTIDE SEQUENCE [LARGE SCALE GENOMIC DNA]</scope>
    <source>
        <strain evidence="7 8">ATCC BAA-719</strain>
    </source>
</reference>
<dbReference type="EC" id="2.7.1.30" evidence="7"/>
<feature type="domain" description="Carbohydrate kinase FGGY N-terminal" evidence="5">
    <location>
        <begin position="12"/>
        <end position="248"/>
    </location>
</feature>
<dbReference type="InterPro" id="IPR018483">
    <property type="entry name" value="Carb_kinase_FGGY_CS"/>
</dbReference>
<evidence type="ECO:0000313" key="7">
    <source>
        <dbReference type="EMBL" id="TFJ94261.1"/>
    </source>
</evidence>
<proteinExistence type="inferred from homology"/>
<dbReference type="InterPro" id="IPR043129">
    <property type="entry name" value="ATPase_NBD"/>
</dbReference>